<dbReference type="RefSeq" id="WP_007279671.1">
    <property type="nucleotide sequence ID" value="NZ_ABCK01000015.1"/>
</dbReference>
<organism evidence="2 3">
    <name type="scientific">Lentisphaera araneosa HTCC2155</name>
    <dbReference type="NCBI Taxonomy" id="313628"/>
    <lineage>
        <taxon>Bacteria</taxon>
        <taxon>Pseudomonadati</taxon>
        <taxon>Lentisphaerota</taxon>
        <taxon>Lentisphaeria</taxon>
        <taxon>Lentisphaerales</taxon>
        <taxon>Lentisphaeraceae</taxon>
        <taxon>Lentisphaera</taxon>
    </lineage>
</organism>
<keyword evidence="1" id="KW-0472">Membrane</keyword>
<keyword evidence="3" id="KW-1185">Reference proteome</keyword>
<feature type="transmembrane region" description="Helical" evidence="1">
    <location>
        <begin position="195"/>
        <end position="214"/>
    </location>
</feature>
<keyword evidence="1" id="KW-0812">Transmembrane</keyword>
<feature type="transmembrane region" description="Helical" evidence="1">
    <location>
        <begin position="33"/>
        <end position="49"/>
    </location>
</feature>
<dbReference type="STRING" id="313628.LNTAR_02392"/>
<evidence type="ECO:0000313" key="2">
    <source>
        <dbReference type="EMBL" id="EDM26620.1"/>
    </source>
</evidence>
<feature type="transmembrane region" description="Helical" evidence="1">
    <location>
        <begin position="76"/>
        <end position="94"/>
    </location>
</feature>
<dbReference type="eggNOG" id="COG0382">
    <property type="taxonomic scope" value="Bacteria"/>
</dbReference>
<keyword evidence="1" id="KW-1133">Transmembrane helix</keyword>
<accession>A6DP88</accession>
<sequence>MSLAKFKASFLHTSQVTCIVTSLYAFLSETPQWQLFLFVYFACFFTYNIERVYQNSPEDQVNHPERWSFLRKHQGFIQKLCITSLICCLGLSFFLTKRQWLILILASIPTLLYLSPKIYFYKKRLKELFLAKEFSIAFSWALITAVLPFLQFNALFFISCFILALINVIFCDDLDKLGDSKQKIKTIANTSQKNTPIAIGLCILLSVTFFFINMKGFSLAYIHLLIAQYFRANSTQYDLALIWPIIAPF</sequence>
<evidence type="ECO:0000256" key="1">
    <source>
        <dbReference type="SAM" id="Phobius"/>
    </source>
</evidence>
<name>A6DP88_9BACT</name>
<comment type="caution">
    <text evidence="2">The sequence shown here is derived from an EMBL/GenBank/DDBJ whole genome shotgun (WGS) entry which is preliminary data.</text>
</comment>
<dbReference type="EMBL" id="ABCK01000015">
    <property type="protein sequence ID" value="EDM26620.1"/>
    <property type="molecule type" value="Genomic_DNA"/>
</dbReference>
<feature type="transmembrane region" description="Helical" evidence="1">
    <location>
        <begin position="133"/>
        <end position="150"/>
    </location>
</feature>
<protein>
    <recommendedName>
        <fullName evidence="4">UbiA prenyltransferase family protein</fullName>
    </recommendedName>
</protein>
<dbReference type="Proteomes" id="UP000004947">
    <property type="component" value="Unassembled WGS sequence"/>
</dbReference>
<evidence type="ECO:0000313" key="3">
    <source>
        <dbReference type="Proteomes" id="UP000004947"/>
    </source>
</evidence>
<dbReference type="AlphaFoldDB" id="A6DP88"/>
<reference evidence="2 3" key="1">
    <citation type="journal article" date="2010" name="J. Bacteriol.">
        <title>Genome sequence of Lentisphaera araneosa HTCC2155T, the type species of the order Lentisphaerales in the phylum Lentisphaerae.</title>
        <authorList>
            <person name="Thrash J.C."/>
            <person name="Cho J.C."/>
            <person name="Vergin K.L."/>
            <person name="Morris R.M."/>
            <person name="Giovannoni S.J."/>
        </authorList>
    </citation>
    <scope>NUCLEOTIDE SEQUENCE [LARGE SCALE GENOMIC DNA]</scope>
    <source>
        <strain evidence="2 3">HTCC2155</strain>
    </source>
</reference>
<gene>
    <name evidence="2" type="ORF">LNTAR_02392</name>
</gene>
<feature type="transmembrane region" description="Helical" evidence="1">
    <location>
        <begin position="156"/>
        <end position="174"/>
    </location>
</feature>
<evidence type="ECO:0008006" key="4">
    <source>
        <dbReference type="Google" id="ProtNLM"/>
    </source>
</evidence>
<proteinExistence type="predicted"/>
<feature type="transmembrane region" description="Helical" evidence="1">
    <location>
        <begin position="100"/>
        <end position="121"/>
    </location>
</feature>